<dbReference type="Gene3D" id="3.30.40.150">
    <property type="entry name" value="TRAF-like zinc-finger, N-terminal subdomain"/>
    <property type="match status" value="1"/>
</dbReference>
<evidence type="ECO:0000256" key="4">
    <source>
        <dbReference type="ARBA" id="ARBA00022833"/>
    </source>
</evidence>
<evidence type="ECO:0000313" key="9">
    <source>
        <dbReference type="Ensembl" id="ENSKMAP00000009135.1"/>
    </source>
</evidence>
<dbReference type="KEGG" id="kmr:108238944"/>
<keyword evidence="2 5" id="KW-0863">Zinc-finger</keyword>
<dbReference type="GO" id="GO:0008270">
    <property type="term" value="F:zinc ion binding"/>
    <property type="evidence" value="ECO:0007669"/>
    <property type="project" value="UniProtKB-KW"/>
</dbReference>
<dbReference type="STRING" id="37003.ENSKMAP00000009135"/>
<reference evidence="9" key="1">
    <citation type="submission" date="2025-08" db="UniProtKB">
        <authorList>
            <consortium name="Ensembl"/>
        </authorList>
    </citation>
    <scope>IDENTIFICATION</scope>
</reference>
<sequence length="702" mass="79273">MSHRSWASRVREHLHCDSCYSRRCRTRVEVSVSCAVVPCRLLCGAVFHLCKEEDHLLLCPNVREPCLNAASGCPAQLPRSSQAAHLQVCPASVVCCSMEWNRWPANDACSHPNTELYENLLREREQGGSLDLALALKDQSSLFHSIKMKKLFPELIQSVEEEEREEERREEECRKEKERKKKAMLEKETAERAAAKEARENLWESINMLSSHLPEEKKDEDESEDEFEVEIQPVLTQEEMEALARASGVDADLLENYNAWERMFSMEIGGCREAGAGRGQGQRSGRGRGLGTLTEEESPGGSTGAAASSSCSGPLTAPCGLHGKPKKKNFVYGHLEPMKIITVRTFNIPTSFTARQARIRNPGFYKRESEAVDTSDLGVALENMPVWEEVQASLLCSLERERRGNLIAETMCSDSLLTDEGTQTYSFLSAPFRRNMLLADLTAGKPLELHLQLQVESVTSRHNKASSAFTFLCGHTFQRREYGKHYQNVHSDIQMGVNGWFEQRCPLAYLGCTFSQRRFQPSTHEATVNYNEELGCFSLHPIIHSSPGGSSAQQKSRADGEDDSLSSLPYEVLVHVAGFLDSLSLSQLSLVSRLMRQVCSSLLQDRGMVTLRWEKKSSSHGRSKWRVTQKVWQFSTLFSPVDSWCFRDAPSISEHLKVCPYNQREHKTERTRLPRVPEEVQTNRGCRGPTLVTLFQQKRIMM</sequence>
<proteinExistence type="predicted"/>
<feature type="domain" description="F-box" evidence="8">
    <location>
        <begin position="562"/>
        <end position="616"/>
    </location>
</feature>
<accession>A0A3Q3A078</accession>
<dbReference type="OrthoDB" id="5918172at2759"/>
<feature type="region of interest" description="Disordered" evidence="6">
    <location>
        <begin position="159"/>
        <end position="196"/>
    </location>
</feature>
<feature type="compositionally biased region" description="Gly residues" evidence="6">
    <location>
        <begin position="276"/>
        <end position="290"/>
    </location>
</feature>
<dbReference type="GeneTree" id="ENSGT00950000183204"/>
<dbReference type="PROSITE" id="PS50181">
    <property type="entry name" value="FBOX"/>
    <property type="match status" value="1"/>
</dbReference>
<dbReference type="PANTHER" id="PTHR15933">
    <property type="entry name" value="PROTEIN CBG16327"/>
    <property type="match status" value="1"/>
</dbReference>
<dbReference type="Pfam" id="PF15965">
    <property type="entry name" value="zf-TRAF_2"/>
    <property type="match status" value="1"/>
</dbReference>
<evidence type="ECO:0000256" key="2">
    <source>
        <dbReference type="ARBA" id="ARBA00022771"/>
    </source>
</evidence>
<evidence type="ECO:0000313" key="10">
    <source>
        <dbReference type="Proteomes" id="UP000264800"/>
    </source>
</evidence>
<dbReference type="Gene3D" id="1.20.1280.50">
    <property type="match status" value="1"/>
</dbReference>
<dbReference type="Pfam" id="PF15966">
    <property type="entry name" value="F-box_4"/>
    <property type="match status" value="1"/>
</dbReference>
<dbReference type="PROSITE" id="PS50145">
    <property type="entry name" value="ZF_TRAF"/>
    <property type="match status" value="1"/>
</dbReference>
<dbReference type="AlphaFoldDB" id="A0A3Q3A078"/>
<feature type="region of interest" description="Disordered" evidence="6">
    <location>
        <begin position="273"/>
        <end position="313"/>
    </location>
</feature>
<dbReference type="InterPro" id="IPR001810">
    <property type="entry name" value="F-box_dom"/>
</dbReference>
<feature type="compositionally biased region" description="Basic and acidic residues" evidence="6">
    <location>
        <begin position="183"/>
        <end position="196"/>
    </location>
</feature>
<dbReference type="InterPro" id="IPR036047">
    <property type="entry name" value="F-box-like_dom_sf"/>
</dbReference>
<keyword evidence="10" id="KW-1185">Reference proteome</keyword>
<evidence type="ECO:0000259" key="8">
    <source>
        <dbReference type="PROSITE" id="PS50181"/>
    </source>
</evidence>
<dbReference type="InterPro" id="IPR031890">
    <property type="entry name" value="Fbxo30/Fbxo40"/>
</dbReference>
<organism evidence="9 10">
    <name type="scientific">Kryptolebias marmoratus</name>
    <name type="common">Mangrove killifish</name>
    <name type="synonym">Rivulus marmoratus</name>
    <dbReference type="NCBI Taxonomy" id="37003"/>
    <lineage>
        <taxon>Eukaryota</taxon>
        <taxon>Metazoa</taxon>
        <taxon>Chordata</taxon>
        <taxon>Craniata</taxon>
        <taxon>Vertebrata</taxon>
        <taxon>Euteleostomi</taxon>
        <taxon>Actinopterygii</taxon>
        <taxon>Neopterygii</taxon>
        <taxon>Teleostei</taxon>
        <taxon>Neoteleostei</taxon>
        <taxon>Acanthomorphata</taxon>
        <taxon>Ovalentaria</taxon>
        <taxon>Atherinomorphae</taxon>
        <taxon>Cyprinodontiformes</taxon>
        <taxon>Rivulidae</taxon>
        <taxon>Kryptolebias</taxon>
    </lineage>
</organism>
<reference evidence="9" key="2">
    <citation type="submission" date="2025-09" db="UniProtKB">
        <authorList>
            <consortium name="Ensembl"/>
        </authorList>
    </citation>
    <scope>IDENTIFICATION</scope>
</reference>
<dbReference type="OMA" id="YSAWERM"/>
<name>A0A3Q3A078_KRYMA</name>
<dbReference type="GeneID" id="108238944"/>
<evidence type="ECO:0000256" key="3">
    <source>
        <dbReference type="ARBA" id="ARBA00022786"/>
    </source>
</evidence>
<feature type="compositionally biased region" description="Low complexity" evidence="6">
    <location>
        <begin position="304"/>
        <end position="313"/>
    </location>
</feature>
<dbReference type="Ensembl" id="ENSKMAT00000009270.1">
    <property type="protein sequence ID" value="ENSKMAP00000009135.1"/>
    <property type="gene ID" value="ENSKMAG00000006861.1"/>
</dbReference>
<dbReference type="GO" id="GO:0061630">
    <property type="term" value="F:ubiquitin protein ligase activity"/>
    <property type="evidence" value="ECO:0007669"/>
    <property type="project" value="InterPro"/>
</dbReference>
<dbReference type="GO" id="GO:0005737">
    <property type="term" value="C:cytoplasm"/>
    <property type="evidence" value="ECO:0007669"/>
    <property type="project" value="TreeGrafter"/>
</dbReference>
<feature type="domain" description="TRAF-type" evidence="7">
    <location>
        <begin position="55"/>
        <end position="109"/>
    </location>
</feature>
<evidence type="ECO:0000256" key="6">
    <source>
        <dbReference type="SAM" id="MobiDB-lite"/>
    </source>
</evidence>
<feature type="zinc finger region" description="TRAF-type" evidence="5">
    <location>
        <begin position="55"/>
        <end position="109"/>
    </location>
</feature>
<dbReference type="SUPFAM" id="SSF81383">
    <property type="entry name" value="F-box domain"/>
    <property type="match status" value="1"/>
</dbReference>
<dbReference type="InterPro" id="IPR001293">
    <property type="entry name" value="Znf_TRAF"/>
</dbReference>
<keyword evidence="3" id="KW-0833">Ubl conjugation pathway</keyword>
<dbReference type="PANTHER" id="PTHR15933:SF21">
    <property type="entry name" value="F-BOX ONLY PROTEIN 40"/>
    <property type="match status" value="1"/>
</dbReference>
<feature type="compositionally biased region" description="Basic and acidic residues" evidence="6">
    <location>
        <begin position="166"/>
        <end position="176"/>
    </location>
</feature>
<dbReference type="RefSeq" id="XP_017276812.1">
    <property type="nucleotide sequence ID" value="XM_017421323.1"/>
</dbReference>
<evidence type="ECO:0000256" key="1">
    <source>
        <dbReference type="ARBA" id="ARBA00022723"/>
    </source>
</evidence>
<keyword evidence="1 5" id="KW-0479">Metal-binding</keyword>
<dbReference type="Proteomes" id="UP000264800">
    <property type="component" value="Unplaced"/>
</dbReference>
<evidence type="ECO:0000259" key="7">
    <source>
        <dbReference type="PROSITE" id="PS50145"/>
    </source>
</evidence>
<evidence type="ECO:0000256" key="5">
    <source>
        <dbReference type="PROSITE-ProRule" id="PRU00207"/>
    </source>
</evidence>
<keyword evidence="4 5" id="KW-0862">Zinc</keyword>
<protein>
    <submittedName>
        <fullName evidence="9">F-box protein 40, tandem duplicate 1</fullName>
    </submittedName>
</protein>
<dbReference type="InterPro" id="IPR043013">
    <property type="entry name" value="Znf_TRAF_N"/>
</dbReference>